<keyword evidence="4" id="KW-1185">Reference proteome</keyword>
<accession>A0A074RNV0</accession>
<dbReference type="GO" id="GO:0004222">
    <property type="term" value="F:metalloendopeptidase activity"/>
    <property type="evidence" value="ECO:0007669"/>
    <property type="project" value="InterPro"/>
</dbReference>
<dbReference type="Proteomes" id="UP000027456">
    <property type="component" value="Unassembled WGS sequence"/>
</dbReference>
<feature type="compositionally biased region" description="Low complexity" evidence="1">
    <location>
        <begin position="14"/>
        <end position="27"/>
    </location>
</feature>
<dbReference type="Gene3D" id="3.40.390.10">
    <property type="entry name" value="Collagenase (Catalytic Domain)"/>
    <property type="match status" value="1"/>
</dbReference>
<dbReference type="EMBL" id="AZST01001149">
    <property type="protein sequence ID" value="KEP46343.1"/>
    <property type="molecule type" value="Genomic_DNA"/>
</dbReference>
<dbReference type="SMART" id="SM01351">
    <property type="entry name" value="Aspzincin_M35"/>
    <property type="match status" value="1"/>
</dbReference>
<dbReference type="HOGENOM" id="CLU_1185590_0_0_1"/>
<evidence type="ECO:0000313" key="4">
    <source>
        <dbReference type="Proteomes" id="UP000027456"/>
    </source>
</evidence>
<dbReference type="AlphaFoldDB" id="A0A074RNV0"/>
<dbReference type="InterPro" id="IPR029463">
    <property type="entry name" value="Lys_MEP"/>
</dbReference>
<feature type="compositionally biased region" description="Basic and acidic residues" evidence="1">
    <location>
        <begin position="1"/>
        <end position="13"/>
    </location>
</feature>
<comment type="caution">
    <text evidence="3">The sequence shown here is derived from an EMBL/GenBank/DDBJ whole genome shotgun (WGS) entry which is preliminary data.</text>
</comment>
<evidence type="ECO:0000259" key="2">
    <source>
        <dbReference type="SMART" id="SM01351"/>
    </source>
</evidence>
<dbReference type="SUPFAM" id="SSF55486">
    <property type="entry name" value="Metalloproteases ('zincins'), catalytic domain"/>
    <property type="match status" value="1"/>
</dbReference>
<sequence>MQADTDAVKRIDSTHQASSSDSSSIPDRSGLRFVGCNTEQMERIKGLTWIANEMIDYARLTLADDSKSELYKTWFGVPDQPFYDTVVGVFNEIIRADKFTYDCETCASQYPRSKYDAYIQLTKFPSRRIYLCETFWNTHPLGIDSQASLVVRSLVQYTGGNEFPNKHVHRVEARRLANKNPTEAIKSFNNYEYFVETYFTIGAGTKVFFDNLKEFKINKKTPAGKFEHTVHRVG</sequence>
<gene>
    <name evidence="3" type="ORF">V565_204030</name>
</gene>
<organism evidence="3 4">
    <name type="scientific">Rhizoctonia solani 123E</name>
    <dbReference type="NCBI Taxonomy" id="1423351"/>
    <lineage>
        <taxon>Eukaryota</taxon>
        <taxon>Fungi</taxon>
        <taxon>Dikarya</taxon>
        <taxon>Basidiomycota</taxon>
        <taxon>Agaricomycotina</taxon>
        <taxon>Agaricomycetes</taxon>
        <taxon>Cantharellales</taxon>
        <taxon>Ceratobasidiaceae</taxon>
        <taxon>Rhizoctonia</taxon>
    </lineage>
</organism>
<evidence type="ECO:0000256" key="1">
    <source>
        <dbReference type="SAM" id="MobiDB-lite"/>
    </source>
</evidence>
<protein>
    <submittedName>
        <fullName evidence="3">Peptidyl-lys metalloendopeptidase</fullName>
    </submittedName>
</protein>
<dbReference type="InterPro" id="IPR024079">
    <property type="entry name" value="MetalloPept_cat_dom_sf"/>
</dbReference>
<evidence type="ECO:0000313" key="3">
    <source>
        <dbReference type="EMBL" id="KEP46343.1"/>
    </source>
</evidence>
<proteinExistence type="predicted"/>
<feature type="region of interest" description="Disordered" evidence="1">
    <location>
        <begin position="1"/>
        <end position="27"/>
    </location>
</feature>
<feature type="domain" description="Lysine-specific metallo-endopeptidase" evidence="2">
    <location>
        <begin position="68"/>
        <end position="196"/>
    </location>
</feature>
<name>A0A074RNV0_9AGAM</name>
<reference evidence="3 4" key="1">
    <citation type="submission" date="2013-12" db="EMBL/GenBank/DDBJ databases">
        <authorList>
            <person name="Cubeta M."/>
            <person name="Pakala S."/>
            <person name="Fedorova N."/>
            <person name="Thomas E."/>
            <person name="Dean R."/>
            <person name="Jabaji S."/>
            <person name="Neate S."/>
            <person name="Toda T."/>
            <person name="Tavantzis S."/>
            <person name="Vilgalys R."/>
            <person name="Bharathan N."/>
            <person name="Pakala S."/>
            <person name="Losada L.S."/>
            <person name="Zafar N."/>
            <person name="Nierman W."/>
        </authorList>
    </citation>
    <scope>NUCLEOTIDE SEQUENCE [LARGE SCALE GENOMIC DNA]</scope>
    <source>
        <strain evidence="3 4">123E</strain>
    </source>
</reference>
<dbReference type="STRING" id="1423351.A0A074RNV0"/>
<dbReference type="Pfam" id="PF14521">
    <property type="entry name" value="Aspzincin_M35"/>
    <property type="match status" value="1"/>
</dbReference>